<dbReference type="PANTHER" id="PTHR33116:SF86">
    <property type="entry name" value="REVERSE TRANSCRIPTASE DOMAIN-CONTAINING PROTEIN"/>
    <property type="match status" value="1"/>
</dbReference>
<protein>
    <recommendedName>
        <fullName evidence="1">RNase H type-1 domain-containing protein</fullName>
    </recommendedName>
</protein>
<keyword evidence="3" id="KW-1185">Reference proteome</keyword>
<name>A0ABR0QA22_GOSAR</name>
<dbReference type="CDD" id="cd06222">
    <property type="entry name" value="RNase_H_like"/>
    <property type="match status" value="1"/>
</dbReference>
<comment type="caution">
    <text evidence="2">The sequence shown here is derived from an EMBL/GenBank/DDBJ whole genome shotgun (WGS) entry which is preliminary data.</text>
</comment>
<dbReference type="Gene3D" id="3.30.420.10">
    <property type="entry name" value="Ribonuclease H-like superfamily/Ribonuclease H"/>
    <property type="match status" value="1"/>
</dbReference>
<reference evidence="2 3" key="1">
    <citation type="submission" date="2023-03" db="EMBL/GenBank/DDBJ databases">
        <title>WGS of Gossypium arboreum.</title>
        <authorList>
            <person name="Yu D."/>
        </authorList>
    </citation>
    <scope>NUCLEOTIDE SEQUENCE [LARGE SCALE GENOMIC DNA]</scope>
    <source>
        <tissue evidence="2">Leaf</tissue>
    </source>
</reference>
<dbReference type="EMBL" id="JARKNE010000004">
    <property type="protein sequence ID" value="KAK5836054.1"/>
    <property type="molecule type" value="Genomic_DNA"/>
</dbReference>
<accession>A0ABR0QA22</accession>
<gene>
    <name evidence="2" type="ORF">PVK06_011800</name>
</gene>
<organism evidence="2 3">
    <name type="scientific">Gossypium arboreum</name>
    <name type="common">Tree cotton</name>
    <name type="synonym">Gossypium nanking</name>
    <dbReference type="NCBI Taxonomy" id="29729"/>
    <lineage>
        <taxon>Eukaryota</taxon>
        <taxon>Viridiplantae</taxon>
        <taxon>Streptophyta</taxon>
        <taxon>Embryophyta</taxon>
        <taxon>Tracheophyta</taxon>
        <taxon>Spermatophyta</taxon>
        <taxon>Magnoliopsida</taxon>
        <taxon>eudicotyledons</taxon>
        <taxon>Gunneridae</taxon>
        <taxon>Pentapetalae</taxon>
        <taxon>rosids</taxon>
        <taxon>malvids</taxon>
        <taxon>Malvales</taxon>
        <taxon>Malvaceae</taxon>
        <taxon>Malvoideae</taxon>
        <taxon>Gossypium</taxon>
    </lineage>
</organism>
<evidence type="ECO:0000259" key="1">
    <source>
        <dbReference type="Pfam" id="PF13456"/>
    </source>
</evidence>
<dbReference type="InterPro" id="IPR002156">
    <property type="entry name" value="RNaseH_domain"/>
</dbReference>
<dbReference type="Pfam" id="PF13456">
    <property type="entry name" value="RVT_3"/>
    <property type="match status" value="1"/>
</dbReference>
<proteinExistence type="predicted"/>
<sequence length="578" mass="67039">MDTLFFHAWATRRNKRKKIEGLFNSDSVWVKDLSDVCGLAKDYFLSLFKYETGGNFERILDQISRCISPEMTLLLDEPVTNREIFEAFNQMDPRKAPSIDGLRDLFYKENLDVLNKKVIQYCHEILKEDCDPMDINETVMVFIQKINEPKDITHFRPINLCQVEWDFLEKVMLQMGFSVYWVRKVMRCVQLNGPHINHLFFADNAFLFVRNKKEEVKEVLKIFHEFEKDSGQNVNLTKSVVYFSPKTLRSQRQILSKMLVMCVLETMENYLGLLLTIGKKKTEAFQHILDHFLNKINGWSKRLLSYGGKDVFVKSVLKYLPPYALSVFLTPRGTIDDMISKMRSYWRASHDLLPTNVKISSIKQNVGQGCLRCGSGDETTIHALKECPKAYEILSFGGIDGRLLDIEFELCIDWLEVSKCVLDRKRFKILLWSFGTYGVVKIMLSSMVKRLEDFVLGGRAGVKGNHMSVKWAKLDALIKGITMACFYNFDKIIFESNYVNLVNCFRKNQEDITILGHKIKDTRGMLEIFTSAEVKWIGRNRNKMANSLCNLALSNHYNLTFDMEYPSDIHNCIILDSL</sequence>
<evidence type="ECO:0000313" key="3">
    <source>
        <dbReference type="Proteomes" id="UP001358586"/>
    </source>
</evidence>
<dbReference type="InterPro" id="IPR036397">
    <property type="entry name" value="RNaseH_sf"/>
</dbReference>
<feature type="domain" description="RNase H type-1" evidence="1">
    <location>
        <begin position="455"/>
        <end position="551"/>
    </location>
</feature>
<dbReference type="InterPro" id="IPR044730">
    <property type="entry name" value="RNase_H-like_dom_plant"/>
</dbReference>
<evidence type="ECO:0000313" key="2">
    <source>
        <dbReference type="EMBL" id="KAK5836054.1"/>
    </source>
</evidence>
<dbReference type="Proteomes" id="UP001358586">
    <property type="component" value="Chromosome 4"/>
</dbReference>
<dbReference type="PANTHER" id="PTHR33116">
    <property type="entry name" value="REVERSE TRANSCRIPTASE ZINC-BINDING DOMAIN-CONTAINING PROTEIN-RELATED-RELATED"/>
    <property type="match status" value="1"/>
</dbReference>